<reference evidence="2 3" key="1">
    <citation type="journal article" date="2015" name="Genome Biol. Evol.">
        <title>Phylogenomic analyses indicate that early fungi evolved digesting cell walls of algal ancestors of land plants.</title>
        <authorList>
            <person name="Chang Y."/>
            <person name="Wang S."/>
            <person name="Sekimoto S."/>
            <person name="Aerts A.L."/>
            <person name="Choi C."/>
            <person name="Clum A."/>
            <person name="LaButti K.M."/>
            <person name="Lindquist E.A."/>
            <person name="Yee Ngan C."/>
            <person name="Ohm R.A."/>
            <person name="Salamov A.A."/>
            <person name="Grigoriev I.V."/>
            <person name="Spatafora J.W."/>
            <person name="Berbee M.L."/>
        </authorList>
    </citation>
    <scope>NUCLEOTIDE SEQUENCE [LARGE SCALE GENOMIC DNA]</scope>
    <source>
        <strain evidence="2 3">JEL478</strain>
    </source>
</reference>
<sequence length="106" mass="11889">MPWVPRPDERLQDYCHSIHLRELFITSSTLIARVLPGVTQYCECLQLFVCQGLGLGPVKFAKSRDPDPALRYLPTRLTTHSAQPPNDGTDRIAELNGPVAPDFDKD</sequence>
<gene>
    <name evidence="2" type="ORF">M427DRAFT_30839</name>
</gene>
<evidence type="ECO:0000313" key="3">
    <source>
        <dbReference type="Proteomes" id="UP000070544"/>
    </source>
</evidence>
<feature type="compositionally biased region" description="Polar residues" evidence="1">
    <location>
        <begin position="76"/>
        <end position="86"/>
    </location>
</feature>
<dbReference type="AlphaFoldDB" id="A0A139AJS5"/>
<evidence type="ECO:0000256" key="1">
    <source>
        <dbReference type="SAM" id="MobiDB-lite"/>
    </source>
</evidence>
<feature type="region of interest" description="Disordered" evidence="1">
    <location>
        <begin position="76"/>
        <end position="106"/>
    </location>
</feature>
<protein>
    <submittedName>
        <fullName evidence="2">Uncharacterized protein</fullName>
    </submittedName>
</protein>
<name>A0A139AJS5_GONPJ</name>
<keyword evidence="3" id="KW-1185">Reference proteome</keyword>
<evidence type="ECO:0000313" key="2">
    <source>
        <dbReference type="EMBL" id="KXS17032.1"/>
    </source>
</evidence>
<dbReference type="Proteomes" id="UP000070544">
    <property type="component" value="Unassembled WGS sequence"/>
</dbReference>
<accession>A0A139AJS5</accession>
<dbReference type="EMBL" id="KQ965749">
    <property type="protein sequence ID" value="KXS17032.1"/>
    <property type="molecule type" value="Genomic_DNA"/>
</dbReference>
<proteinExistence type="predicted"/>
<organism evidence="2 3">
    <name type="scientific">Gonapodya prolifera (strain JEL478)</name>
    <name type="common">Monoblepharis prolifera</name>
    <dbReference type="NCBI Taxonomy" id="1344416"/>
    <lineage>
        <taxon>Eukaryota</taxon>
        <taxon>Fungi</taxon>
        <taxon>Fungi incertae sedis</taxon>
        <taxon>Chytridiomycota</taxon>
        <taxon>Chytridiomycota incertae sedis</taxon>
        <taxon>Monoblepharidomycetes</taxon>
        <taxon>Monoblepharidales</taxon>
        <taxon>Gonapodyaceae</taxon>
        <taxon>Gonapodya</taxon>
    </lineage>
</organism>